<dbReference type="CDD" id="cd08249">
    <property type="entry name" value="enoyl_reductase_like"/>
    <property type="match status" value="1"/>
</dbReference>
<dbReference type="GO" id="GO:0016651">
    <property type="term" value="F:oxidoreductase activity, acting on NAD(P)H"/>
    <property type="evidence" value="ECO:0007669"/>
    <property type="project" value="InterPro"/>
</dbReference>
<dbReference type="EMBL" id="JAPDRK010000004">
    <property type="protein sequence ID" value="KAJ9612970.1"/>
    <property type="molecule type" value="Genomic_DNA"/>
</dbReference>
<dbReference type="Gene3D" id="3.40.50.720">
    <property type="entry name" value="NAD(P)-binding Rossmann-like Domain"/>
    <property type="match status" value="1"/>
</dbReference>
<dbReference type="SUPFAM" id="SSF50129">
    <property type="entry name" value="GroES-like"/>
    <property type="match status" value="1"/>
</dbReference>
<dbReference type="Pfam" id="PF08240">
    <property type="entry name" value="ADH_N"/>
    <property type="match status" value="1"/>
</dbReference>
<accession>A0AA38XGC8</accession>
<dbReference type="InterPro" id="IPR011032">
    <property type="entry name" value="GroES-like_sf"/>
</dbReference>
<dbReference type="PANTHER" id="PTHR45348">
    <property type="entry name" value="HYPOTHETICAL OXIDOREDUCTASE (EUROFUNG)"/>
    <property type="match status" value="1"/>
</dbReference>
<dbReference type="InterPro" id="IPR013154">
    <property type="entry name" value="ADH-like_N"/>
</dbReference>
<evidence type="ECO:0000259" key="3">
    <source>
        <dbReference type="SMART" id="SM00829"/>
    </source>
</evidence>
<feature type="domain" description="Enoyl reductase (ER)" evidence="3">
    <location>
        <begin position="10"/>
        <end position="339"/>
    </location>
</feature>
<dbReference type="InterPro" id="IPR047122">
    <property type="entry name" value="Trans-enoyl_RdTase-like"/>
</dbReference>
<gene>
    <name evidence="4" type="ORF">H2200_002911</name>
</gene>
<reference evidence="4" key="1">
    <citation type="submission" date="2022-10" db="EMBL/GenBank/DDBJ databases">
        <title>Culturing micro-colonial fungi from biological soil crusts in the Mojave desert and describing Neophaeococcomyces mojavensis, and introducing the new genera and species Taxawa tesnikishii.</title>
        <authorList>
            <person name="Kurbessoian T."/>
            <person name="Stajich J.E."/>
        </authorList>
    </citation>
    <scope>NUCLEOTIDE SEQUENCE</scope>
    <source>
        <strain evidence="4">TK_41</strain>
    </source>
</reference>
<evidence type="ECO:0000313" key="4">
    <source>
        <dbReference type="EMBL" id="KAJ9612970.1"/>
    </source>
</evidence>
<protein>
    <recommendedName>
        <fullName evidence="3">Enoyl reductase (ER) domain-containing protein</fullName>
    </recommendedName>
</protein>
<dbReference type="InterPro" id="IPR036291">
    <property type="entry name" value="NAD(P)-bd_dom_sf"/>
</dbReference>
<comment type="caution">
    <text evidence="4">The sequence shown here is derived from an EMBL/GenBank/DDBJ whole genome shotgun (WGS) entry which is preliminary data.</text>
</comment>
<dbReference type="Proteomes" id="UP001172673">
    <property type="component" value="Unassembled WGS sequence"/>
</dbReference>
<sequence length="343" mass="36583">MSNYAAIIPSAKAPLEVKPVETYKPEAGEILVKNEVIAFNPVEAKIAKLALLPVPYPSILGTSFGGTVEAVGTGVTDFKIGDKVAVRKNFAARGNQYGSFQKFALARCEMASKIPSEVDLTNAVSMIGNLSTTIGLFAVRAGLDRPSVSGSAPVRKEKILVYGGSSSLGSLSVQWLLHAGYQVVTTSSPKHQDYVSKLGELHVIDHTQPHGTLVEALASRGPYDLIADMISLPPTTAINAAVMAAQGGGTFFSTLPAFGPETLPEGVKRVFASWPDIIADEDKSDVEEWVYRTYFPQCLANGRLLPYPIRRIDGGLGQGINDALEMLHSGKVSGVKLVADPWE</sequence>
<dbReference type="Gene3D" id="3.90.180.10">
    <property type="entry name" value="Medium-chain alcohol dehydrogenases, catalytic domain"/>
    <property type="match status" value="1"/>
</dbReference>
<dbReference type="AlphaFoldDB" id="A0AA38XGC8"/>
<keyword evidence="5" id="KW-1185">Reference proteome</keyword>
<dbReference type="SMART" id="SM00829">
    <property type="entry name" value="PKS_ER"/>
    <property type="match status" value="1"/>
</dbReference>
<dbReference type="InterPro" id="IPR020843">
    <property type="entry name" value="ER"/>
</dbReference>
<organism evidence="4 5">
    <name type="scientific">Cladophialophora chaetospira</name>
    <dbReference type="NCBI Taxonomy" id="386627"/>
    <lineage>
        <taxon>Eukaryota</taxon>
        <taxon>Fungi</taxon>
        <taxon>Dikarya</taxon>
        <taxon>Ascomycota</taxon>
        <taxon>Pezizomycotina</taxon>
        <taxon>Eurotiomycetes</taxon>
        <taxon>Chaetothyriomycetidae</taxon>
        <taxon>Chaetothyriales</taxon>
        <taxon>Herpotrichiellaceae</taxon>
        <taxon>Cladophialophora</taxon>
    </lineage>
</organism>
<dbReference type="PANTHER" id="PTHR45348:SF2">
    <property type="entry name" value="ZINC-TYPE ALCOHOL DEHYDROGENASE-LIKE PROTEIN C2E1P3.01"/>
    <property type="match status" value="1"/>
</dbReference>
<keyword evidence="2" id="KW-0560">Oxidoreductase</keyword>
<evidence type="ECO:0000256" key="1">
    <source>
        <dbReference type="ARBA" id="ARBA00008072"/>
    </source>
</evidence>
<dbReference type="SUPFAM" id="SSF51735">
    <property type="entry name" value="NAD(P)-binding Rossmann-fold domains"/>
    <property type="match status" value="1"/>
</dbReference>
<comment type="similarity">
    <text evidence="1">Belongs to the zinc-containing alcohol dehydrogenase family.</text>
</comment>
<evidence type="ECO:0000313" key="5">
    <source>
        <dbReference type="Proteomes" id="UP001172673"/>
    </source>
</evidence>
<evidence type="ECO:0000256" key="2">
    <source>
        <dbReference type="ARBA" id="ARBA00023002"/>
    </source>
</evidence>
<name>A0AA38XGC8_9EURO</name>
<proteinExistence type="inferred from homology"/>